<evidence type="ECO:0000256" key="3">
    <source>
        <dbReference type="ARBA" id="ARBA00022692"/>
    </source>
</evidence>
<dbReference type="HOGENOM" id="CLU_028799_7_0_5"/>
<evidence type="ECO:0000313" key="7">
    <source>
        <dbReference type="EMBL" id="ACE90500.1"/>
    </source>
</evidence>
<evidence type="ECO:0000256" key="4">
    <source>
        <dbReference type="ARBA" id="ARBA00022989"/>
    </source>
</evidence>
<sequence length="403" mass="44977">MGLQVLSRAGMKLLETYILRRVGQMFLVALLPVLAIIWTTQVLQRINLVTDSGQSIGSFAKLATMILPSIIPVVLPFALVIAITQTLTTMNNDSELTVIDAAGARRSILVRPILLLAAVISVFSFFVDNIVEPRAKTVARQMIAETYADLLSSVIEEKTFRKIDEGLYVQISKRLAGRMLKGLFVADERDPAYELIYYAKEGAVDDSGTTLIMHDGEVHRKTPDGNVSVINFDSYSFDLSDMTESRGQATLKASDRDLWFLFNPDPNDKDYTIRPQSYRAELHRRLTDWILPVVFALFSLAIAGDARSHREARLHPMVSALAYAFALRWAAFYAANQIDTDPEYIAVLYGLPIVSSIVSIIFLSLHKRLVMPSFVWERISASWRRTQERLLAATSRSGGGAAQ</sequence>
<feature type="transmembrane region" description="Helical" evidence="6">
    <location>
        <begin position="63"/>
        <end position="87"/>
    </location>
</feature>
<dbReference type="AlphaFoldDB" id="B3PUV1"/>
<organism evidence="7 8">
    <name type="scientific">Rhizobium etli (strain CIAT 652)</name>
    <dbReference type="NCBI Taxonomy" id="491916"/>
    <lineage>
        <taxon>Bacteria</taxon>
        <taxon>Pseudomonadati</taxon>
        <taxon>Pseudomonadota</taxon>
        <taxon>Alphaproteobacteria</taxon>
        <taxon>Hyphomicrobiales</taxon>
        <taxon>Rhizobiaceae</taxon>
        <taxon>Rhizobium/Agrobacterium group</taxon>
        <taxon>Rhizobium</taxon>
    </lineage>
</organism>
<dbReference type="InterPro" id="IPR005495">
    <property type="entry name" value="LptG/LptF_permease"/>
</dbReference>
<dbReference type="Pfam" id="PF03739">
    <property type="entry name" value="LptF_LptG"/>
    <property type="match status" value="1"/>
</dbReference>
<dbReference type="Proteomes" id="UP000008817">
    <property type="component" value="Chromosome"/>
</dbReference>
<gene>
    <name evidence="7" type="ordered locus">RHECIAT_CH0001522</name>
</gene>
<evidence type="ECO:0000256" key="2">
    <source>
        <dbReference type="ARBA" id="ARBA00022475"/>
    </source>
</evidence>
<dbReference type="KEGG" id="rec:RHECIAT_CH0001522"/>
<comment type="subcellular location">
    <subcellularLocation>
        <location evidence="1">Cell membrane</location>
        <topology evidence="1">Multi-pass membrane protein</topology>
    </subcellularLocation>
</comment>
<dbReference type="GO" id="GO:0015920">
    <property type="term" value="P:lipopolysaccharide transport"/>
    <property type="evidence" value="ECO:0007669"/>
    <property type="project" value="TreeGrafter"/>
</dbReference>
<proteinExistence type="predicted"/>
<evidence type="ECO:0000256" key="1">
    <source>
        <dbReference type="ARBA" id="ARBA00004651"/>
    </source>
</evidence>
<dbReference type="eggNOG" id="COG0795">
    <property type="taxonomic scope" value="Bacteria"/>
</dbReference>
<keyword evidence="2" id="KW-1003">Cell membrane</keyword>
<protein>
    <submittedName>
        <fullName evidence="7">Putative permease protein</fullName>
    </submittedName>
</protein>
<dbReference type="PANTHER" id="PTHR33529:SF6">
    <property type="entry name" value="YJGP_YJGQ FAMILY PERMEASE"/>
    <property type="match status" value="1"/>
</dbReference>
<dbReference type="GO" id="GO:0043190">
    <property type="term" value="C:ATP-binding cassette (ABC) transporter complex"/>
    <property type="evidence" value="ECO:0007669"/>
    <property type="project" value="TreeGrafter"/>
</dbReference>
<keyword evidence="4 6" id="KW-1133">Transmembrane helix</keyword>
<keyword evidence="5 6" id="KW-0472">Membrane</keyword>
<keyword evidence="3 6" id="KW-0812">Transmembrane</keyword>
<feature type="transmembrane region" description="Helical" evidence="6">
    <location>
        <begin position="318"/>
        <end position="338"/>
    </location>
</feature>
<reference evidence="7 8" key="1">
    <citation type="submission" date="2008-04" db="EMBL/GenBank/DDBJ databases">
        <title>Genome diversity and DNA divergence of Rhizobium etli.</title>
        <authorList>
            <person name="Gonzalez V."/>
            <person name="Acosta J.L."/>
            <person name="Santamaria R.I."/>
            <person name="Bustos P."/>
            <person name="Hernandez-Gonzalez I.L."/>
            <person name="Fernandez J.L."/>
            <person name="Diaz R."/>
            <person name="Flores M."/>
            <person name="Mora J."/>
            <person name="Palacios R."/>
            <person name="Davila G."/>
        </authorList>
    </citation>
    <scope>NUCLEOTIDE SEQUENCE [LARGE SCALE GENOMIC DNA]</scope>
    <source>
        <strain evidence="7 8">CIAT 652</strain>
    </source>
</reference>
<feature type="transmembrane region" description="Helical" evidence="6">
    <location>
        <begin position="21"/>
        <end position="43"/>
    </location>
</feature>
<name>B3PUV1_RHIE6</name>
<evidence type="ECO:0000313" key="8">
    <source>
        <dbReference type="Proteomes" id="UP000008817"/>
    </source>
</evidence>
<evidence type="ECO:0000256" key="6">
    <source>
        <dbReference type="SAM" id="Phobius"/>
    </source>
</evidence>
<dbReference type="PANTHER" id="PTHR33529">
    <property type="entry name" value="SLR0882 PROTEIN-RELATED"/>
    <property type="match status" value="1"/>
</dbReference>
<feature type="transmembrane region" description="Helical" evidence="6">
    <location>
        <begin position="289"/>
        <end position="306"/>
    </location>
</feature>
<accession>B3PUV1</accession>
<feature type="transmembrane region" description="Helical" evidence="6">
    <location>
        <begin position="108"/>
        <end position="127"/>
    </location>
</feature>
<evidence type="ECO:0000256" key="5">
    <source>
        <dbReference type="ARBA" id="ARBA00023136"/>
    </source>
</evidence>
<dbReference type="EMBL" id="CP001074">
    <property type="protein sequence ID" value="ACE90500.1"/>
    <property type="molecule type" value="Genomic_DNA"/>
</dbReference>
<feature type="transmembrane region" description="Helical" evidence="6">
    <location>
        <begin position="344"/>
        <end position="365"/>
    </location>
</feature>